<feature type="non-terminal residue" evidence="2">
    <location>
        <position position="99"/>
    </location>
</feature>
<evidence type="ECO:0000313" key="2">
    <source>
        <dbReference type="EMBL" id="KAI3895907.1"/>
    </source>
</evidence>
<proteinExistence type="predicted"/>
<dbReference type="EMBL" id="JAJJMB010011896">
    <property type="protein sequence ID" value="KAI3895907.1"/>
    <property type="molecule type" value="Genomic_DNA"/>
</dbReference>
<protein>
    <submittedName>
        <fullName evidence="2">Uncharacterized protein</fullName>
    </submittedName>
</protein>
<feature type="region of interest" description="Disordered" evidence="1">
    <location>
        <begin position="15"/>
        <end position="72"/>
    </location>
</feature>
<evidence type="ECO:0000313" key="3">
    <source>
        <dbReference type="Proteomes" id="UP001202328"/>
    </source>
</evidence>
<dbReference type="AlphaFoldDB" id="A0AAD4XD07"/>
<gene>
    <name evidence="2" type="ORF">MKW98_025698</name>
</gene>
<feature type="compositionally biased region" description="Polar residues" evidence="1">
    <location>
        <begin position="30"/>
        <end position="43"/>
    </location>
</feature>
<comment type="caution">
    <text evidence="2">The sequence shown here is derived from an EMBL/GenBank/DDBJ whole genome shotgun (WGS) entry which is preliminary data.</text>
</comment>
<organism evidence="2 3">
    <name type="scientific">Papaver atlanticum</name>
    <dbReference type="NCBI Taxonomy" id="357466"/>
    <lineage>
        <taxon>Eukaryota</taxon>
        <taxon>Viridiplantae</taxon>
        <taxon>Streptophyta</taxon>
        <taxon>Embryophyta</taxon>
        <taxon>Tracheophyta</taxon>
        <taxon>Spermatophyta</taxon>
        <taxon>Magnoliopsida</taxon>
        <taxon>Ranunculales</taxon>
        <taxon>Papaveraceae</taxon>
        <taxon>Papaveroideae</taxon>
        <taxon>Papaver</taxon>
    </lineage>
</organism>
<reference evidence="2" key="1">
    <citation type="submission" date="2022-04" db="EMBL/GenBank/DDBJ databases">
        <title>A functionally conserved STORR gene fusion in Papaver species that diverged 16.8 million years ago.</title>
        <authorList>
            <person name="Catania T."/>
        </authorList>
    </citation>
    <scope>NUCLEOTIDE SEQUENCE</scope>
    <source>
        <strain evidence="2">S-188037</strain>
    </source>
</reference>
<name>A0AAD4XD07_9MAGN</name>
<accession>A0AAD4XD07</accession>
<keyword evidence="3" id="KW-1185">Reference proteome</keyword>
<dbReference type="Proteomes" id="UP001202328">
    <property type="component" value="Unassembled WGS sequence"/>
</dbReference>
<evidence type="ECO:0000256" key="1">
    <source>
        <dbReference type="SAM" id="MobiDB-lite"/>
    </source>
</evidence>
<sequence length="99" mass="10569">MENSNHNLNKLEIVLHGKDGSSKQSDGKVGSSTAKIGSFTNPKSKGWRTLFSSANPITPQPPMKFTPPSGLNGMRVVDYSAGDLSAGIKRCEEYVVGLC</sequence>